<organism evidence="1 2">
    <name type="scientific">Helicobacter magdeburgensis</name>
    <dbReference type="NCBI Taxonomy" id="471858"/>
    <lineage>
        <taxon>Bacteria</taxon>
        <taxon>Pseudomonadati</taxon>
        <taxon>Campylobacterota</taxon>
        <taxon>Epsilonproteobacteria</taxon>
        <taxon>Campylobacterales</taxon>
        <taxon>Helicobacteraceae</taxon>
        <taxon>Helicobacter</taxon>
    </lineage>
</organism>
<sequence>MGNRCVITNKEKTRAIYQHWNGGRDSIEPLLNVARDLGKGFDGLVEVSAKVFDGEEIEYGEADKDNYDNGVYVIDDEFNIVEREFLRGSEQKHYNPLRMEIFIRLTYELGAMKEKEIEKIMSLVDSLALNTLKGE</sequence>
<comment type="caution">
    <text evidence="1">The sequence shown here is derived from an EMBL/GenBank/DDBJ whole genome shotgun (WGS) entry which is preliminary data.</text>
</comment>
<dbReference type="AlphaFoldDB" id="A0A4U8T1R8"/>
<reference evidence="1 2" key="1">
    <citation type="journal article" date="2014" name="Genome Announc.">
        <title>Draft genome sequences of eight enterohepatic helicobacter species isolated from both laboratory and wild rodents.</title>
        <authorList>
            <person name="Sheh A."/>
            <person name="Shen Z."/>
            <person name="Fox J.G."/>
        </authorList>
    </citation>
    <scope>NUCLEOTIDE SEQUENCE [LARGE SCALE GENOMIC DNA]</scope>
    <source>
        <strain evidence="1 2">MIT 96-1001</strain>
    </source>
</reference>
<protein>
    <submittedName>
        <fullName evidence="1">Uncharacterized protein</fullName>
    </submittedName>
</protein>
<keyword evidence="2" id="KW-1185">Reference proteome</keyword>
<gene>
    <name evidence="1" type="ORF">LS74_001220</name>
</gene>
<proteinExistence type="predicted"/>
<accession>A0A4U8T1R8</accession>
<dbReference type="RefSeq" id="WP_034588010.1">
    <property type="nucleotide sequence ID" value="NZ_JRPE02000002.1"/>
</dbReference>
<evidence type="ECO:0000313" key="2">
    <source>
        <dbReference type="Proteomes" id="UP000029921"/>
    </source>
</evidence>
<dbReference type="Proteomes" id="UP000029921">
    <property type="component" value="Unassembled WGS sequence"/>
</dbReference>
<dbReference type="EMBL" id="JRPE02000002">
    <property type="protein sequence ID" value="TLD93380.1"/>
    <property type="molecule type" value="Genomic_DNA"/>
</dbReference>
<evidence type="ECO:0000313" key="1">
    <source>
        <dbReference type="EMBL" id="TLD93380.1"/>
    </source>
</evidence>
<name>A0A4U8T1R8_9HELI</name>